<organism evidence="1 2">
    <name type="scientific">Hyalomma asiaticum</name>
    <name type="common">Tick</name>
    <dbReference type="NCBI Taxonomy" id="266040"/>
    <lineage>
        <taxon>Eukaryota</taxon>
        <taxon>Metazoa</taxon>
        <taxon>Ecdysozoa</taxon>
        <taxon>Arthropoda</taxon>
        <taxon>Chelicerata</taxon>
        <taxon>Arachnida</taxon>
        <taxon>Acari</taxon>
        <taxon>Parasitiformes</taxon>
        <taxon>Ixodida</taxon>
        <taxon>Ixodoidea</taxon>
        <taxon>Ixodidae</taxon>
        <taxon>Hyalomminae</taxon>
        <taxon>Hyalomma</taxon>
    </lineage>
</organism>
<sequence length="100" mass="11607">MWNDSGTIPSPEWQLRNTGANEIFLQEINLTDKEPFVVIGEFNAPSRHWGYHYEKARGRNLAEPFPTLRLMLLTEPAYLTRVENSVTRDTWPDLSPKKCC</sequence>
<gene>
    <name evidence="1" type="ORF">HPB50_005513</name>
</gene>
<protein>
    <submittedName>
        <fullName evidence="1">Uncharacterized protein</fullName>
    </submittedName>
</protein>
<dbReference type="Proteomes" id="UP000821845">
    <property type="component" value="Chromosome 5"/>
</dbReference>
<name>A0ACB7S6Q9_HYAAI</name>
<keyword evidence="2" id="KW-1185">Reference proteome</keyword>
<comment type="caution">
    <text evidence="1">The sequence shown here is derived from an EMBL/GenBank/DDBJ whole genome shotgun (WGS) entry which is preliminary data.</text>
</comment>
<evidence type="ECO:0000313" key="1">
    <source>
        <dbReference type="EMBL" id="KAH6929741.1"/>
    </source>
</evidence>
<evidence type="ECO:0000313" key="2">
    <source>
        <dbReference type="Proteomes" id="UP000821845"/>
    </source>
</evidence>
<proteinExistence type="predicted"/>
<reference evidence="1" key="1">
    <citation type="submission" date="2020-05" db="EMBL/GenBank/DDBJ databases">
        <title>Large-scale comparative analyses of tick genomes elucidate their genetic diversity and vector capacities.</title>
        <authorList>
            <person name="Jia N."/>
            <person name="Wang J."/>
            <person name="Shi W."/>
            <person name="Du L."/>
            <person name="Sun Y."/>
            <person name="Zhan W."/>
            <person name="Jiang J."/>
            <person name="Wang Q."/>
            <person name="Zhang B."/>
            <person name="Ji P."/>
            <person name="Sakyi L.B."/>
            <person name="Cui X."/>
            <person name="Yuan T."/>
            <person name="Jiang B."/>
            <person name="Yang W."/>
            <person name="Lam T.T.-Y."/>
            <person name="Chang Q."/>
            <person name="Ding S."/>
            <person name="Wang X."/>
            <person name="Zhu J."/>
            <person name="Ruan X."/>
            <person name="Zhao L."/>
            <person name="Wei J."/>
            <person name="Que T."/>
            <person name="Du C."/>
            <person name="Cheng J."/>
            <person name="Dai P."/>
            <person name="Han X."/>
            <person name="Huang E."/>
            <person name="Gao Y."/>
            <person name="Liu J."/>
            <person name="Shao H."/>
            <person name="Ye R."/>
            <person name="Li L."/>
            <person name="Wei W."/>
            <person name="Wang X."/>
            <person name="Wang C."/>
            <person name="Yang T."/>
            <person name="Huo Q."/>
            <person name="Li W."/>
            <person name="Guo W."/>
            <person name="Chen H."/>
            <person name="Zhou L."/>
            <person name="Ni X."/>
            <person name="Tian J."/>
            <person name="Zhou Y."/>
            <person name="Sheng Y."/>
            <person name="Liu T."/>
            <person name="Pan Y."/>
            <person name="Xia L."/>
            <person name="Li J."/>
            <person name="Zhao F."/>
            <person name="Cao W."/>
        </authorList>
    </citation>
    <scope>NUCLEOTIDE SEQUENCE</scope>
    <source>
        <strain evidence="1">Hyas-2018</strain>
    </source>
</reference>
<dbReference type="EMBL" id="CM023485">
    <property type="protein sequence ID" value="KAH6929741.1"/>
    <property type="molecule type" value="Genomic_DNA"/>
</dbReference>
<accession>A0ACB7S6Q9</accession>